<proteinExistence type="predicted"/>
<dbReference type="Proteomes" id="UP000661112">
    <property type="component" value="Unassembled WGS sequence"/>
</dbReference>
<feature type="region of interest" description="Disordered" evidence="1">
    <location>
        <begin position="17"/>
        <end position="50"/>
    </location>
</feature>
<evidence type="ECO:0000256" key="1">
    <source>
        <dbReference type="SAM" id="MobiDB-lite"/>
    </source>
</evidence>
<accession>A0ABR8D5B7</accession>
<evidence type="ECO:0000313" key="2">
    <source>
        <dbReference type="EMBL" id="MBD2502349.1"/>
    </source>
</evidence>
<reference evidence="2 3" key="1">
    <citation type="journal article" date="2020" name="ISME J.">
        <title>Comparative genomics reveals insights into cyanobacterial evolution and habitat adaptation.</title>
        <authorList>
            <person name="Chen M.Y."/>
            <person name="Teng W.K."/>
            <person name="Zhao L."/>
            <person name="Hu C.X."/>
            <person name="Zhou Y.K."/>
            <person name="Han B.P."/>
            <person name="Song L.R."/>
            <person name="Shu W.S."/>
        </authorList>
    </citation>
    <scope>NUCLEOTIDE SEQUENCE [LARGE SCALE GENOMIC DNA]</scope>
    <source>
        <strain evidence="2 3">FACHB-119</strain>
    </source>
</reference>
<sequence length="75" mass="7980">MSTQLITSDLLEELSADQQELLSGGQGRSSSPGNDTDTSVDDGGEGEDVGFYTGTKRFRITTRSIVTIRRLPTGG</sequence>
<organism evidence="2 3">
    <name type="scientific">Anabaena azotica FACHB-119</name>
    <dbReference type="NCBI Taxonomy" id="947527"/>
    <lineage>
        <taxon>Bacteria</taxon>
        <taxon>Bacillati</taxon>
        <taxon>Cyanobacteriota</taxon>
        <taxon>Cyanophyceae</taxon>
        <taxon>Nostocales</taxon>
        <taxon>Nostocaceae</taxon>
        <taxon>Anabaena</taxon>
        <taxon>Anabaena azotica</taxon>
    </lineage>
</organism>
<protein>
    <submittedName>
        <fullName evidence="2">Uncharacterized protein</fullName>
    </submittedName>
</protein>
<dbReference type="EMBL" id="JACJSG010000023">
    <property type="protein sequence ID" value="MBD2502349.1"/>
    <property type="molecule type" value="Genomic_DNA"/>
</dbReference>
<comment type="caution">
    <text evidence="2">The sequence shown here is derived from an EMBL/GenBank/DDBJ whole genome shotgun (WGS) entry which is preliminary data.</text>
</comment>
<dbReference type="RefSeq" id="WP_190474531.1">
    <property type="nucleotide sequence ID" value="NZ_JACJSG010000023.1"/>
</dbReference>
<name>A0ABR8D5B7_9NOST</name>
<gene>
    <name evidence="2" type="ORF">H6G83_17320</name>
</gene>
<keyword evidence="3" id="KW-1185">Reference proteome</keyword>
<feature type="compositionally biased region" description="Acidic residues" evidence="1">
    <location>
        <begin position="38"/>
        <end position="48"/>
    </location>
</feature>
<evidence type="ECO:0000313" key="3">
    <source>
        <dbReference type="Proteomes" id="UP000661112"/>
    </source>
</evidence>